<keyword evidence="2" id="KW-1185">Reference proteome</keyword>
<accession>A0ACC2W383</accession>
<evidence type="ECO:0000313" key="2">
    <source>
        <dbReference type="Proteomes" id="UP001230649"/>
    </source>
</evidence>
<proteinExistence type="predicted"/>
<dbReference type="Proteomes" id="UP001230649">
    <property type="component" value="Unassembled WGS sequence"/>
</dbReference>
<evidence type="ECO:0000313" key="1">
    <source>
        <dbReference type="EMBL" id="KAJ9105107.1"/>
    </source>
</evidence>
<name>A0ACC2W383_9TREE</name>
<protein>
    <submittedName>
        <fullName evidence="1">Uncharacterized protein</fullName>
    </submittedName>
</protein>
<reference evidence="1" key="1">
    <citation type="submission" date="2023-04" db="EMBL/GenBank/DDBJ databases">
        <title>Draft Genome sequencing of Naganishia species isolated from polar environments using Oxford Nanopore Technology.</title>
        <authorList>
            <person name="Leo P."/>
            <person name="Venkateswaran K."/>
        </authorList>
    </citation>
    <scope>NUCLEOTIDE SEQUENCE</scope>
    <source>
        <strain evidence="1">MNA-CCFEE 5262</strain>
    </source>
</reference>
<gene>
    <name evidence="1" type="ORF">QFC20_004394</name>
</gene>
<organism evidence="1 2">
    <name type="scientific">Naganishia adeliensis</name>
    <dbReference type="NCBI Taxonomy" id="92952"/>
    <lineage>
        <taxon>Eukaryota</taxon>
        <taxon>Fungi</taxon>
        <taxon>Dikarya</taxon>
        <taxon>Basidiomycota</taxon>
        <taxon>Agaricomycotina</taxon>
        <taxon>Tremellomycetes</taxon>
        <taxon>Filobasidiales</taxon>
        <taxon>Filobasidiaceae</taxon>
        <taxon>Naganishia</taxon>
    </lineage>
</organism>
<dbReference type="EMBL" id="JASBWS010000050">
    <property type="protein sequence ID" value="KAJ9105107.1"/>
    <property type="molecule type" value="Genomic_DNA"/>
</dbReference>
<sequence length="656" mass="71601">MAFYSSSRPASPPPIPTSQPLQAQKPVPQHATFAARQQKHVPPGAPVPMMVGSHSKTVRSVAWSCNGSTVASGSDDKNVKIWTRRVTGPNAFELAHPEPLLPHPTLLHPKPTTTSANPITNLSFSPRRVDILAVASNDGSGSSQAGKVVAIQGPGSTSYDKAAEDAFLKEIEEGMKGKGRKVEPPKVEIWNISKRQIITTIHLAHSPVFLAFHPSAKQLAIVCFDTRERNDYVVFAWQPEAVEAEGDLAFEDADAGVERAKREQEREAYRALLARQQAGEESAKEEGWQIRTDIRLGEKNYRVSELNGAMFGPCGTRMYAGNHDGRLNVWDYPIKRIVTEVSEGDKAEGAIPEGQEGEAEKQAENEEDQEDEEDAPMRRSNESHQSTDPTDGDKPQPSAEEDTPMDTEETAENGNEEEGKSADEEDGETASAPDAAENSSDTNQPAQEEEDVKMEDTEQPSEEVKPSEEGKSHEEGKSNEEVKLNEEVKPSTELKLAQADEKHEAASQPEPTTTEAKKAPAPPAPPAQMLKYLYGQVVNSGCLNCIDIDPRRRYIATGGSEGMVSLCEVGEWIGVAAFDSYTEEVKNVKFSWDGEYIAAAGDDRCIDIMSTATGTTLHRIPTRGTVASLAWSPARHTLCFATQGQGSSSEWYYVQM</sequence>
<comment type="caution">
    <text evidence="1">The sequence shown here is derived from an EMBL/GenBank/DDBJ whole genome shotgun (WGS) entry which is preliminary data.</text>
</comment>